<dbReference type="Gene3D" id="3.40.50.300">
    <property type="entry name" value="P-loop containing nucleotide triphosphate hydrolases"/>
    <property type="match status" value="2"/>
</dbReference>
<feature type="domain" description="ABC transporter" evidence="4">
    <location>
        <begin position="246"/>
        <end position="472"/>
    </location>
</feature>
<keyword evidence="1" id="KW-0813">Transport</keyword>
<dbReference type="PANTHER" id="PTHR43553">
    <property type="entry name" value="HEAVY METAL TRANSPORTER"/>
    <property type="match status" value="1"/>
</dbReference>
<dbReference type="KEGG" id="vih:AB0763_12105"/>
<keyword evidence="2" id="KW-0547">Nucleotide-binding</keyword>
<keyword evidence="3 5" id="KW-0067">ATP-binding</keyword>
<dbReference type="Pfam" id="PF00005">
    <property type="entry name" value="ABC_tran"/>
    <property type="match status" value="2"/>
</dbReference>
<gene>
    <name evidence="5" type="ORF">AB0763_12105</name>
</gene>
<name>A0AB39HE02_9VIBR</name>
<protein>
    <submittedName>
        <fullName evidence="5">ATP-binding cassette domain-containing protein</fullName>
    </submittedName>
</protein>
<dbReference type="SUPFAM" id="SSF52540">
    <property type="entry name" value="P-loop containing nucleoside triphosphate hydrolases"/>
    <property type="match status" value="2"/>
</dbReference>
<organism evidence="5">
    <name type="scientific">Vibrio sp. HB236076</name>
    <dbReference type="NCBI Taxonomy" id="3232307"/>
    <lineage>
        <taxon>Bacteria</taxon>
        <taxon>Pseudomonadati</taxon>
        <taxon>Pseudomonadota</taxon>
        <taxon>Gammaproteobacteria</taxon>
        <taxon>Vibrionales</taxon>
        <taxon>Vibrionaceae</taxon>
        <taxon>Vibrio</taxon>
    </lineage>
</organism>
<accession>A0AB39HE02</accession>
<dbReference type="InterPro" id="IPR050095">
    <property type="entry name" value="ECF_ABC_transporter_ATP-bd"/>
</dbReference>
<evidence type="ECO:0000259" key="4">
    <source>
        <dbReference type="PROSITE" id="PS50893"/>
    </source>
</evidence>
<dbReference type="GO" id="GO:0043190">
    <property type="term" value="C:ATP-binding cassette (ABC) transporter complex"/>
    <property type="evidence" value="ECO:0007669"/>
    <property type="project" value="TreeGrafter"/>
</dbReference>
<dbReference type="PROSITE" id="PS50893">
    <property type="entry name" value="ABC_TRANSPORTER_2"/>
    <property type="match status" value="1"/>
</dbReference>
<proteinExistence type="predicted"/>
<dbReference type="FunFam" id="3.40.50.300:FF:000866">
    <property type="entry name" value="Molybdate ABC transporter ATP-binding protein ModF"/>
    <property type="match status" value="1"/>
</dbReference>
<dbReference type="GO" id="GO:0005524">
    <property type="term" value="F:ATP binding"/>
    <property type="evidence" value="ECO:0007669"/>
    <property type="project" value="UniProtKB-KW"/>
</dbReference>
<dbReference type="GO" id="GO:0016887">
    <property type="term" value="F:ATP hydrolysis activity"/>
    <property type="evidence" value="ECO:0007669"/>
    <property type="project" value="InterPro"/>
</dbReference>
<reference evidence="5" key="1">
    <citation type="submission" date="2024-07" db="EMBL/GenBank/DDBJ databases">
        <title>Genome Analysis of a Potential Novel Vibrio Species Secreting pH- and Thermo-stable Alginate Lyase and its Application in Producing Alginate Oligosaccharides.</title>
        <authorList>
            <person name="Huang H."/>
            <person name="Bao K."/>
        </authorList>
    </citation>
    <scope>NUCLEOTIDE SEQUENCE</scope>
    <source>
        <strain evidence="5">HB236076</strain>
    </source>
</reference>
<dbReference type="EMBL" id="CP162601">
    <property type="protein sequence ID" value="XDK24895.1"/>
    <property type="molecule type" value="Genomic_DNA"/>
</dbReference>
<dbReference type="InterPro" id="IPR003593">
    <property type="entry name" value="AAA+_ATPase"/>
</dbReference>
<dbReference type="SMART" id="SM00382">
    <property type="entry name" value="AAA"/>
    <property type="match status" value="1"/>
</dbReference>
<dbReference type="InterPro" id="IPR003439">
    <property type="entry name" value="ABC_transporter-like_ATP-bd"/>
</dbReference>
<evidence type="ECO:0000313" key="5">
    <source>
        <dbReference type="EMBL" id="XDK24895.1"/>
    </source>
</evidence>
<evidence type="ECO:0000256" key="2">
    <source>
        <dbReference type="ARBA" id="ARBA00022741"/>
    </source>
</evidence>
<evidence type="ECO:0000256" key="3">
    <source>
        <dbReference type="ARBA" id="ARBA00022840"/>
    </source>
</evidence>
<evidence type="ECO:0000256" key="1">
    <source>
        <dbReference type="ARBA" id="ARBA00022448"/>
    </source>
</evidence>
<dbReference type="PANTHER" id="PTHR43553:SF3">
    <property type="entry name" value="ABC TRANSPORTER ATP-BINDING PROTEIN MODF"/>
    <property type="match status" value="1"/>
</dbReference>
<sequence length="474" mass="54240">MDVEQVSSSSWLTHSHGRLDLSQWSLGNDQHWGVLVSHSTLSDALIEYWQQHSALTQSVVSLKQQQQLLEQEIAKDDTDFLDRIDYGSSVEAIVKETGCDEALFDDVVALTDLAPLLQRPFRQLSTGETRRLMLAKALAERPQRLILDEPYAGMDVAHRAQFASRLEQIRERCQLVILSSRPEELPEWLDKVACLDIRWQKPALFERPWSTNPVYKHLIALSEQDPSDLIALAKPEQHQDLPNPRVVFNQVSVEYFDKVIFKHFDWQLRPGEHWQIRGPNGCGKSTLLSLITGDHPQCYCNDIEVLGFKRGQGESIWQVKQRIGIVSSSLHLQYRVNCSALAVVLSGYFDSIGVYEQTTLKQRQQAKQWLVALGMEGLEKVAFRQLDYGQQRLLLIARALIKHPALLILDEPYQGLDRLSRHLVMAALENIAQSHICQILYVTHYQDDSLSAIKHFIDFVEQPDGGYRLDIHHQ</sequence>
<dbReference type="RefSeq" id="WP_306102026.1">
    <property type="nucleotide sequence ID" value="NZ_CP162601.1"/>
</dbReference>
<dbReference type="AlphaFoldDB" id="A0AB39HE02"/>
<dbReference type="InterPro" id="IPR027417">
    <property type="entry name" value="P-loop_NTPase"/>
</dbReference>
<dbReference type="GO" id="GO:0042626">
    <property type="term" value="F:ATPase-coupled transmembrane transporter activity"/>
    <property type="evidence" value="ECO:0007669"/>
    <property type="project" value="TreeGrafter"/>
</dbReference>